<accession>A0ABS0GRB0</accession>
<reference evidence="2 3" key="1">
    <citation type="submission" date="2020-11" db="EMBL/GenBank/DDBJ databases">
        <title>A novel isolate from a Black sea contaminated sediment with potential to produce alkanes: Plantactinospora alkalitolerans sp. nov.</title>
        <authorList>
            <person name="Carro L."/>
            <person name="Veyisoglu A."/>
            <person name="Guven K."/>
            <person name="Schumann P."/>
            <person name="Klenk H.-P."/>
            <person name="Sahin N."/>
        </authorList>
    </citation>
    <scope>NUCLEOTIDE SEQUENCE [LARGE SCALE GENOMIC DNA]</scope>
    <source>
        <strain evidence="2 3">S1510</strain>
    </source>
</reference>
<evidence type="ECO:0000313" key="2">
    <source>
        <dbReference type="EMBL" id="MBF9128733.1"/>
    </source>
</evidence>
<dbReference type="InterPro" id="IPR029044">
    <property type="entry name" value="Nucleotide-diphossugar_trans"/>
</dbReference>
<comment type="caution">
    <text evidence="2">The sequence shown here is derived from an EMBL/GenBank/DDBJ whole genome shotgun (WGS) entry which is preliminary data.</text>
</comment>
<dbReference type="PANTHER" id="PTHR36529">
    <property type="entry name" value="SLL1095 PROTEIN"/>
    <property type="match status" value="1"/>
</dbReference>
<dbReference type="PANTHER" id="PTHR36529:SF1">
    <property type="entry name" value="GLYCOSYLTRANSFERASE"/>
    <property type="match status" value="1"/>
</dbReference>
<proteinExistence type="predicted"/>
<organism evidence="2 3">
    <name type="scientific">Plantactinospora alkalitolerans</name>
    <dbReference type="NCBI Taxonomy" id="2789879"/>
    <lineage>
        <taxon>Bacteria</taxon>
        <taxon>Bacillati</taxon>
        <taxon>Actinomycetota</taxon>
        <taxon>Actinomycetes</taxon>
        <taxon>Micromonosporales</taxon>
        <taxon>Micromonosporaceae</taxon>
        <taxon>Plantactinospora</taxon>
    </lineage>
</organism>
<dbReference type="RefSeq" id="WP_196200383.1">
    <property type="nucleotide sequence ID" value="NZ_JADPUN010000088.1"/>
</dbReference>
<dbReference type="SUPFAM" id="SSF53448">
    <property type="entry name" value="Nucleotide-diphospho-sugar transferases"/>
    <property type="match status" value="1"/>
</dbReference>
<keyword evidence="3" id="KW-1185">Reference proteome</keyword>
<evidence type="ECO:0000313" key="3">
    <source>
        <dbReference type="Proteomes" id="UP000638560"/>
    </source>
</evidence>
<dbReference type="Proteomes" id="UP000638560">
    <property type="component" value="Unassembled WGS sequence"/>
</dbReference>
<name>A0ABS0GRB0_9ACTN</name>
<gene>
    <name evidence="2" type="ORF">I0C86_06990</name>
</gene>
<dbReference type="EMBL" id="JADPUN010000088">
    <property type="protein sequence ID" value="MBF9128733.1"/>
    <property type="molecule type" value="Genomic_DNA"/>
</dbReference>
<dbReference type="Gene3D" id="3.90.550.10">
    <property type="entry name" value="Spore Coat Polysaccharide Biosynthesis Protein SpsA, Chain A"/>
    <property type="match status" value="1"/>
</dbReference>
<feature type="region of interest" description="Disordered" evidence="1">
    <location>
        <begin position="223"/>
        <end position="263"/>
    </location>
</feature>
<protein>
    <submittedName>
        <fullName evidence="2">DUF2064 domain-containing protein</fullName>
    </submittedName>
</protein>
<dbReference type="Pfam" id="PF09837">
    <property type="entry name" value="DUF2064"/>
    <property type="match status" value="1"/>
</dbReference>
<dbReference type="InterPro" id="IPR018641">
    <property type="entry name" value="Trfase_1_rSAM/seldom-assoc"/>
</dbReference>
<evidence type="ECO:0000256" key="1">
    <source>
        <dbReference type="SAM" id="MobiDB-lite"/>
    </source>
</evidence>
<sequence length="263" mass="27086">MSVLLVVAKAPVPGLAKTRLCPPATPVQAARVAAAALLDTLAAVRATGSTVPVLAYTGRFADAEHAAELTAALVGWRLLAQRGSSFADRLANAHADAGAAFPGRPVLQIGMDTPQVRPATLAAALRRLAGHDAVFGPAADGGWWALGLRDPAHATALRGVPMSTGETGRLTLAALRDRGVRPAGLPVLRDVDDWPAALAVAQELPGSRFDRAVRSVDVRPLDPAGSVDVRSLDPAGSVDVRSLDPAGSVDVRSLDPAGQEARR</sequence>